<feature type="transmembrane region" description="Helical" evidence="1">
    <location>
        <begin position="39"/>
        <end position="61"/>
    </location>
</feature>
<dbReference type="Pfam" id="PF05437">
    <property type="entry name" value="AzlD"/>
    <property type="match status" value="1"/>
</dbReference>
<dbReference type="EMBL" id="CP159218">
    <property type="protein sequence ID" value="XCG65315.1"/>
    <property type="molecule type" value="Genomic_DNA"/>
</dbReference>
<keyword evidence="1" id="KW-0472">Membrane</keyword>
<sequence>MTLAPTALWISIAVLALGTFGFRFAGVTLRSRITLSPQVLQGLTAASVILLMALVATATIFDGQAFSGASRVTGVAVGGVLAWRRAPFVVVVLAAAGVTAGLRWCGVA</sequence>
<evidence type="ECO:0000313" key="2">
    <source>
        <dbReference type="EMBL" id="XCG65315.1"/>
    </source>
</evidence>
<dbReference type="RefSeq" id="WP_353650920.1">
    <property type="nucleotide sequence ID" value="NZ_CP159218.1"/>
</dbReference>
<dbReference type="InterPro" id="IPR008407">
    <property type="entry name" value="Brnchd-chn_aa_trnsp_AzlD"/>
</dbReference>
<keyword evidence="1" id="KW-0812">Transmembrane</keyword>
<dbReference type="AlphaFoldDB" id="A0AAU8DSP0"/>
<feature type="transmembrane region" description="Helical" evidence="1">
    <location>
        <begin position="6"/>
        <end position="27"/>
    </location>
</feature>
<organism evidence="2">
    <name type="scientific">Nakamurella sp. A5-74</name>
    <dbReference type="NCBI Taxonomy" id="3158264"/>
    <lineage>
        <taxon>Bacteria</taxon>
        <taxon>Bacillati</taxon>
        <taxon>Actinomycetota</taxon>
        <taxon>Actinomycetes</taxon>
        <taxon>Nakamurellales</taxon>
        <taxon>Nakamurellaceae</taxon>
        <taxon>Nakamurella</taxon>
    </lineage>
</organism>
<protein>
    <submittedName>
        <fullName evidence="2">AzlD domain-containing protein</fullName>
    </submittedName>
</protein>
<feature type="transmembrane region" description="Helical" evidence="1">
    <location>
        <begin position="81"/>
        <end position="102"/>
    </location>
</feature>
<evidence type="ECO:0000256" key="1">
    <source>
        <dbReference type="SAM" id="Phobius"/>
    </source>
</evidence>
<keyword evidence="1" id="KW-1133">Transmembrane helix</keyword>
<gene>
    <name evidence="2" type="ORF">ABLG96_08515</name>
</gene>
<proteinExistence type="predicted"/>
<accession>A0AAU8DSP0</accession>
<reference evidence="2" key="1">
    <citation type="submission" date="2024-05" db="EMBL/GenBank/DDBJ databases">
        <authorList>
            <person name="Cai S.Y."/>
            <person name="Jin L.M."/>
            <person name="Li H.R."/>
        </authorList>
    </citation>
    <scope>NUCLEOTIDE SEQUENCE</scope>
    <source>
        <strain evidence="2">A5-74</strain>
    </source>
</reference>
<name>A0AAU8DSP0_9ACTN</name>